<dbReference type="GO" id="GO:0006826">
    <property type="term" value="P:iron ion transport"/>
    <property type="evidence" value="ECO:0007669"/>
    <property type="project" value="UniProtKB-KW"/>
</dbReference>
<comment type="similarity">
    <text evidence="11 12">Belongs to the TonB-dependent receptor family.</text>
</comment>
<evidence type="ECO:0000259" key="14">
    <source>
        <dbReference type="Pfam" id="PF07715"/>
    </source>
</evidence>
<keyword evidence="4" id="KW-0410">Iron transport</keyword>
<name>A0A1X9NKG6_9GAMM</name>
<evidence type="ECO:0000259" key="13">
    <source>
        <dbReference type="Pfam" id="PF00593"/>
    </source>
</evidence>
<dbReference type="Gene3D" id="2.40.170.20">
    <property type="entry name" value="TonB-dependent receptor, beta-barrel domain"/>
    <property type="match status" value="1"/>
</dbReference>
<comment type="subcellular location">
    <subcellularLocation>
        <location evidence="1 11">Cell outer membrane</location>
        <topology evidence="1 11">Multi-pass membrane protein</topology>
    </subcellularLocation>
</comment>
<keyword evidence="8 12" id="KW-0798">TonB box</keyword>
<evidence type="ECO:0000256" key="11">
    <source>
        <dbReference type="PROSITE-ProRule" id="PRU01360"/>
    </source>
</evidence>
<keyword evidence="16" id="KW-1185">Reference proteome</keyword>
<evidence type="ECO:0000256" key="9">
    <source>
        <dbReference type="ARBA" id="ARBA00023136"/>
    </source>
</evidence>
<evidence type="ECO:0000313" key="16">
    <source>
        <dbReference type="Proteomes" id="UP000193450"/>
    </source>
</evidence>
<dbReference type="SUPFAM" id="SSF56935">
    <property type="entry name" value="Porins"/>
    <property type="match status" value="1"/>
</dbReference>
<evidence type="ECO:0000313" key="15">
    <source>
        <dbReference type="EMBL" id="ARN75939.1"/>
    </source>
</evidence>
<feature type="domain" description="TonB-dependent receptor-like beta-barrel" evidence="13">
    <location>
        <begin position="288"/>
        <end position="742"/>
    </location>
</feature>
<dbReference type="Pfam" id="PF07715">
    <property type="entry name" value="Plug"/>
    <property type="match status" value="1"/>
</dbReference>
<organism evidence="15 16">
    <name type="scientific">Oceanicoccus sagamiensis</name>
    <dbReference type="NCBI Taxonomy" id="716816"/>
    <lineage>
        <taxon>Bacteria</taxon>
        <taxon>Pseudomonadati</taxon>
        <taxon>Pseudomonadota</taxon>
        <taxon>Gammaproteobacteria</taxon>
        <taxon>Cellvibrionales</taxon>
        <taxon>Spongiibacteraceae</taxon>
        <taxon>Oceanicoccus</taxon>
    </lineage>
</organism>
<dbReference type="InterPro" id="IPR000531">
    <property type="entry name" value="Beta-barrel_TonB"/>
</dbReference>
<protein>
    <submittedName>
        <fullName evidence="15">TonB-dependent receptor</fullName>
    </submittedName>
</protein>
<evidence type="ECO:0000256" key="10">
    <source>
        <dbReference type="ARBA" id="ARBA00023237"/>
    </source>
</evidence>
<evidence type="ECO:0000256" key="8">
    <source>
        <dbReference type="ARBA" id="ARBA00023077"/>
    </source>
</evidence>
<dbReference type="RefSeq" id="WP_085760136.1">
    <property type="nucleotide sequence ID" value="NZ_CP019343.1"/>
</dbReference>
<evidence type="ECO:0000256" key="3">
    <source>
        <dbReference type="ARBA" id="ARBA00022452"/>
    </source>
</evidence>
<dbReference type="InterPro" id="IPR012910">
    <property type="entry name" value="Plug_dom"/>
</dbReference>
<keyword evidence="15" id="KW-0675">Receptor</keyword>
<evidence type="ECO:0000256" key="6">
    <source>
        <dbReference type="ARBA" id="ARBA00023004"/>
    </source>
</evidence>
<keyword evidence="10 11" id="KW-0998">Cell outer membrane</keyword>
<dbReference type="InterPro" id="IPR036942">
    <property type="entry name" value="Beta-barrel_TonB_sf"/>
</dbReference>
<gene>
    <name evidence="15" type="ORF">BST96_18655</name>
</gene>
<evidence type="ECO:0000256" key="1">
    <source>
        <dbReference type="ARBA" id="ARBA00004571"/>
    </source>
</evidence>
<dbReference type="STRING" id="716816.BST96_18655"/>
<sequence>MAYSKSVVKPIVAGILLSSVAQSGMLSAQVLEEIIVTAQLRAESLQDVPVSVSAISGSKMMEAGIDKIEDLQAYVPNLTMSETGIGTNIYIRGIGSGINQGFEQSTGMYIDGVSYGRAQLSRAPFLDLERVEVLRGPQNILFGKNSIAGALSMITAKPGDEFEGSVSALYEPDAEEEVYDLMLSGPITDRIGARLAYRNRSMDGYMENLTNGDDEPGRDEETIRFIINMDVTDDLDISLKYESGDFDVTGRQIEIVEEEPSDTSGLTYAQILFAGGGGVFPPQDISVLNNTQDYRRSSNGDYSENSTENITLTANYAVADHTLTVIAASNSYDYEELCDCDFTGANVFLLLSEEDYEQYSFEARIASDVGQTFEYIGGMYYQDSDLEFTDDFQVAANSIIADVVNVNPAAPAPGLGEFMRDTSAMRDFQQDSELWSVFAQVTWNIADDMRLTLGGRYSDEEKEASRAIDVTNPDGSALTGAQAIVAPGVYDVVFGLETHEVADKRTEDNFAPLITGEWDMNEEVMLYATASQGYKSGGFDVRSNAAPPTGTFEFGEEEATSFEFGAKTSLLDGAAELNVAMFFTQYDDLQVSVFDGQVGFNVGNAAEAETQGIELDGRLALTDSLTLSGAIAFLDFEFKDFKTGQCNQGQVPDFPDGNCDYTGDTNQYVADWSGNLSLDYFTAVGESLEFRSTLDVIFTDDYNPSQTLDPELDQDGYAKVNARIALSDNAAGWEVAVVGKNLTDEDVMTYGNATPLAFSIFGAKSRYAFFERDRSVAIQGVYRF</sequence>
<dbReference type="KEGG" id="osg:BST96_18655"/>
<dbReference type="Proteomes" id="UP000193450">
    <property type="component" value="Chromosome"/>
</dbReference>
<evidence type="ECO:0000256" key="7">
    <source>
        <dbReference type="ARBA" id="ARBA00023065"/>
    </source>
</evidence>
<dbReference type="InterPro" id="IPR039426">
    <property type="entry name" value="TonB-dep_rcpt-like"/>
</dbReference>
<accession>A0A1X9NKG6</accession>
<dbReference type="PROSITE" id="PS52016">
    <property type="entry name" value="TONB_DEPENDENT_REC_3"/>
    <property type="match status" value="1"/>
</dbReference>
<dbReference type="AlphaFoldDB" id="A0A1X9NKG6"/>
<feature type="domain" description="TonB-dependent receptor plug" evidence="14">
    <location>
        <begin position="45"/>
        <end position="150"/>
    </location>
</feature>
<dbReference type="OrthoDB" id="7051185at2"/>
<proteinExistence type="inferred from homology"/>
<evidence type="ECO:0000256" key="12">
    <source>
        <dbReference type="RuleBase" id="RU003357"/>
    </source>
</evidence>
<dbReference type="GO" id="GO:0009279">
    <property type="term" value="C:cell outer membrane"/>
    <property type="evidence" value="ECO:0007669"/>
    <property type="project" value="UniProtKB-SubCell"/>
</dbReference>
<reference evidence="15 16" key="1">
    <citation type="submission" date="2016-11" db="EMBL/GenBank/DDBJ databases">
        <title>Trade-off between light-utilization and light-protection in marine flavobacteria.</title>
        <authorList>
            <person name="Kumagai Y."/>
        </authorList>
    </citation>
    <scope>NUCLEOTIDE SEQUENCE [LARGE SCALE GENOMIC DNA]</scope>
    <source>
        <strain evidence="15 16">NBRC 107125</strain>
    </source>
</reference>
<keyword evidence="3 11" id="KW-1134">Transmembrane beta strand</keyword>
<keyword evidence="5 11" id="KW-0812">Transmembrane</keyword>
<evidence type="ECO:0000256" key="5">
    <source>
        <dbReference type="ARBA" id="ARBA00022692"/>
    </source>
</evidence>
<dbReference type="Pfam" id="PF00593">
    <property type="entry name" value="TonB_dep_Rec_b-barrel"/>
    <property type="match status" value="1"/>
</dbReference>
<keyword evidence="2 11" id="KW-0813">Transport</keyword>
<dbReference type="EMBL" id="CP019343">
    <property type="protein sequence ID" value="ARN75939.1"/>
    <property type="molecule type" value="Genomic_DNA"/>
</dbReference>
<evidence type="ECO:0000256" key="2">
    <source>
        <dbReference type="ARBA" id="ARBA00022448"/>
    </source>
</evidence>
<keyword evidence="6" id="KW-0408">Iron</keyword>
<evidence type="ECO:0000256" key="4">
    <source>
        <dbReference type="ARBA" id="ARBA00022496"/>
    </source>
</evidence>
<keyword evidence="9 11" id="KW-0472">Membrane</keyword>
<dbReference type="PANTHER" id="PTHR32552:SF81">
    <property type="entry name" value="TONB-DEPENDENT OUTER MEMBRANE RECEPTOR"/>
    <property type="match status" value="1"/>
</dbReference>
<keyword evidence="7" id="KW-0406">Ion transport</keyword>
<dbReference type="PANTHER" id="PTHR32552">
    <property type="entry name" value="FERRICHROME IRON RECEPTOR-RELATED"/>
    <property type="match status" value="1"/>
</dbReference>